<dbReference type="PANTHER" id="PTHR30469">
    <property type="entry name" value="MULTIDRUG RESISTANCE PROTEIN MDTA"/>
    <property type="match status" value="1"/>
</dbReference>
<dbReference type="Gene3D" id="2.40.30.170">
    <property type="match status" value="1"/>
</dbReference>
<evidence type="ECO:0000259" key="5">
    <source>
        <dbReference type="Pfam" id="PF25954"/>
    </source>
</evidence>
<dbReference type="Gene3D" id="1.10.287.470">
    <property type="entry name" value="Helix hairpin bin"/>
    <property type="match status" value="1"/>
</dbReference>
<dbReference type="Pfam" id="PF25975">
    <property type="entry name" value="CzcB_C"/>
    <property type="match status" value="1"/>
</dbReference>
<proteinExistence type="inferred from homology"/>
<sequence length="385" mass="41759">MHTPSLLRTLSMILGLAALVGILVYQTGMFTRGRIKPGTTPLPASIQTPETTLTVTPQVLPLCYTGVGTITARTTADIAAQVTAKITAIKVHPGDRVKQDDILVVLDNRPFKSRMDQARQGLLAAEAMRSQADQAIKAARARFDQTRSRYKRMQEMFASRTISSQDLEVAQAEYLQAQAGLEQAKQGLEAAKAQRNRSRKMLEEAAINLGFTTIKAPMDGDVARRLADPGDLAVPGQPLLTIHAGEQLRIEAVIREGLMGRVALGQSVPVDIASLNQTATGIIEEIVPTADPRTRTFMVKAALPEMPGIYPGMFGRLRIPVGQRKALLVPRQAIKRVGQLETVLVREGDHWERIFVTTGPAMGDRIEILSGLNPGDVIGMGGIHD</sequence>
<comment type="caution">
    <text evidence="7">The sequence shown here is derived from an EMBL/GenBank/DDBJ whole genome shotgun (WGS) entry which is preliminary data.</text>
</comment>
<dbReference type="PANTHER" id="PTHR30469:SF38">
    <property type="entry name" value="HLYD FAMILY SECRETION PROTEIN"/>
    <property type="match status" value="1"/>
</dbReference>
<feature type="domain" description="CzcB-like C-terminal circularly permuted SH3-like" evidence="6">
    <location>
        <begin position="328"/>
        <end position="378"/>
    </location>
</feature>
<comment type="similarity">
    <text evidence="1">Belongs to the membrane fusion protein (MFP) (TC 8.A.1) family.</text>
</comment>
<keyword evidence="3" id="KW-0472">Membrane</keyword>
<keyword evidence="2" id="KW-0175">Coiled coil</keyword>
<dbReference type="Pfam" id="PF25954">
    <property type="entry name" value="Beta-barrel_RND_2"/>
    <property type="match status" value="1"/>
</dbReference>
<accession>A0A194ADM2</accession>
<dbReference type="GO" id="GO:0015562">
    <property type="term" value="F:efflux transmembrane transporter activity"/>
    <property type="evidence" value="ECO:0007669"/>
    <property type="project" value="InterPro"/>
</dbReference>
<dbReference type="Pfam" id="PF25917">
    <property type="entry name" value="BSH_RND"/>
    <property type="match status" value="1"/>
</dbReference>
<reference evidence="8" key="1">
    <citation type="submission" date="2016-06" db="EMBL/GenBank/DDBJ databases">
        <title>Draft genome sequence of Desulfoplanes formicivorans strain Pf12B.</title>
        <authorList>
            <person name="Watanabe M."/>
            <person name="Kojima H."/>
            <person name="Fukui M."/>
        </authorList>
    </citation>
    <scope>NUCLEOTIDE SEQUENCE [LARGE SCALE GENOMIC DNA]</scope>
    <source>
        <strain evidence="8">Pf12B</strain>
    </source>
</reference>
<dbReference type="InterPro" id="IPR006143">
    <property type="entry name" value="RND_pump_MFP"/>
</dbReference>
<dbReference type="EMBL" id="BDFE01000009">
    <property type="protein sequence ID" value="GAU08177.1"/>
    <property type="molecule type" value="Genomic_DNA"/>
</dbReference>
<evidence type="ECO:0000259" key="6">
    <source>
        <dbReference type="Pfam" id="PF25975"/>
    </source>
</evidence>
<evidence type="ECO:0000256" key="2">
    <source>
        <dbReference type="SAM" id="Coils"/>
    </source>
</evidence>
<feature type="domain" description="CusB-like beta-barrel" evidence="5">
    <location>
        <begin position="250"/>
        <end position="319"/>
    </location>
</feature>
<keyword evidence="3" id="KW-0812">Transmembrane</keyword>
<dbReference type="InterPro" id="IPR058792">
    <property type="entry name" value="Beta-barrel_RND_2"/>
</dbReference>
<feature type="coiled-coil region" evidence="2">
    <location>
        <begin position="136"/>
        <end position="208"/>
    </location>
</feature>
<evidence type="ECO:0000259" key="4">
    <source>
        <dbReference type="Pfam" id="PF25917"/>
    </source>
</evidence>
<feature type="domain" description="Multidrug resistance protein MdtA-like barrel-sandwich hybrid" evidence="4">
    <location>
        <begin position="75"/>
        <end position="239"/>
    </location>
</feature>
<dbReference type="AlphaFoldDB" id="A0A194ADM2"/>
<organism evidence="7 8">
    <name type="scientific">Desulfoplanes formicivorans</name>
    <dbReference type="NCBI Taxonomy" id="1592317"/>
    <lineage>
        <taxon>Bacteria</taxon>
        <taxon>Pseudomonadati</taxon>
        <taxon>Thermodesulfobacteriota</taxon>
        <taxon>Desulfovibrionia</taxon>
        <taxon>Desulfovibrionales</taxon>
        <taxon>Desulfoplanaceae</taxon>
        <taxon>Desulfoplanes</taxon>
    </lineage>
</organism>
<dbReference type="SUPFAM" id="SSF111369">
    <property type="entry name" value="HlyD-like secretion proteins"/>
    <property type="match status" value="1"/>
</dbReference>
<name>A0A194ADM2_9BACT</name>
<keyword evidence="8" id="KW-1185">Reference proteome</keyword>
<dbReference type="Gene3D" id="2.40.50.100">
    <property type="match status" value="1"/>
</dbReference>
<evidence type="ECO:0000256" key="3">
    <source>
        <dbReference type="SAM" id="Phobius"/>
    </source>
</evidence>
<evidence type="ECO:0000256" key="1">
    <source>
        <dbReference type="ARBA" id="ARBA00009477"/>
    </source>
</evidence>
<dbReference type="Proteomes" id="UP000095200">
    <property type="component" value="Unassembled WGS sequence"/>
</dbReference>
<gene>
    <name evidence="7" type="ORF">DPF_0880</name>
</gene>
<evidence type="ECO:0000313" key="8">
    <source>
        <dbReference type="Proteomes" id="UP000095200"/>
    </source>
</evidence>
<feature type="transmembrane region" description="Helical" evidence="3">
    <location>
        <begin position="6"/>
        <end position="25"/>
    </location>
</feature>
<protein>
    <submittedName>
        <fullName evidence="7">RND family efflux transporter MFP subunit</fullName>
    </submittedName>
</protein>
<dbReference type="InterPro" id="IPR058625">
    <property type="entry name" value="MdtA-like_BSH"/>
</dbReference>
<dbReference type="OrthoDB" id="176710at2"/>
<dbReference type="RefSeq" id="WP_083254464.1">
    <property type="nucleotide sequence ID" value="NZ_BDFE01000009.1"/>
</dbReference>
<evidence type="ECO:0000313" key="7">
    <source>
        <dbReference type="EMBL" id="GAU08177.1"/>
    </source>
</evidence>
<dbReference type="GO" id="GO:1990281">
    <property type="term" value="C:efflux pump complex"/>
    <property type="evidence" value="ECO:0007669"/>
    <property type="project" value="TreeGrafter"/>
</dbReference>
<dbReference type="STRING" id="1592317.DPF_0880"/>
<dbReference type="InterPro" id="IPR058649">
    <property type="entry name" value="CzcB_C"/>
</dbReference>
<dbReference type="NCBIfam" id="TIGR01730">
    <property type="entry name" value="RND_mfp"/>
    <property type="match status" value="1"/>
</dbReference>
<keyword evidence="3" id="KW-1133">Transmembrane helix</keyword>
<dbReference type="Gene3D" id="2.40.420.20">
    <property type="match status" value="1"/>
</dbReference>